<protein>
    <submittedName>
        <fullName evidence="1">Uncharacterized protein</fullName>
    </submittedName>
</protein>
<sequence>MVGRDTTAHGLSTALRNDEIPTDPRVLADFGFDKCFSGIDRAHLSMVYSVLMVDLEVRPSELNKWKAKGMKFVGNKIRVKFLAKKERVYKLHLTWFLENQYVWDESDVKGRAKASTAARKMIKRNLALQKKKKKDTFDWWS</sequence>
<name>A0A166M1R2_COLIC</name>
<keyword evidence="2" id="KW-1185">Reference proteome</keyword>
<dbReference type="OrthoDB" id="4851849at2759"/>
<dbReference type="AlphaFoldDB" id="A0A166M1R2"/>
<organism evidence="1 2">
    <name type="scientific">Colletotrichum incanum</name>
    <name type="common">Soybean anthracnose fungus</name>
    <dbReference type="NCBI Taxonomy" id="1573173"/>
    <lineage>
        <taxon>Eukaryota</taxon>
        <taxon>Fungi</taxon>
        <taxon>Dikarya</taxon>
        <taxon>Ascomycota</taxon>
        <taxon>Pezizomycotina</taxon>
        <taxon>Sordariomycetes</taxon>
        <taxon>Hypocreomycetidae</taxon>
        <taxon>Glomerellales</taxon>
        <taxon>Glomerellaceae</taxon>
        <taxon>Colletotrichum</taxon>
        <taxon>Colletotrichum spaethianum species complex</taxon>
    </lineage>
</organism>
<comment type="caution">
    <text evidence="1">The sequence shown here is derived from an EMBL/GenBank/DDBJ whole genome shotgun (WGS) entry which is preliminary data.</text>
</comment>
<proteinExistence type="predicted"/>
<dbReference type="STRING" id="1573173.A0A166M1R2"/>
<dbReference type="EMBL" id="LFIW01002706">
    <property type="protein sequence ID" value="KZL64176.1"/>
    <property type="molecule type" value="Genomic_DNA"/>
</dbReference>
<gene>
    <name evidence="1" type="ORF">CI238_00514</name>
</gene>
<reference evidence="1 2" key="1">
    <citation type="submission" date="2015-06" db="EMBL/GenBank/DDBJ databases">
        <title>Survival trade-offs in plant roots during colonization by closely related pathogenic and mutualistic fungi.</title>
        <authorList>
            <person name="Hacquard S."/>
            <person name="Kracher B."/>
            <person name="Hiruma K."/>
            <person name="Weinman A."/>
            <person name="Muench P."/>
            <person name="Garrido Oter R."/>
            <person name="Ver Loren van Themaat E."/>
            <person name="Dallerey J.-F."/>
            <person name="Damm U."/>
            <person name="Henrissat B."/>
            <person name="Lespinet O."/>
            <person name="Thon M."/>
            <person name="Kemen E."/>
            <person name="McHardy A.C."/>
            <person name="Schulze-Lefert P."/>
            <person name="O'Connell R.J."/>
        </authorList>
    </citation>
    <scope>NUCLEOTIDE SEQUENCE [LARGE SCALE GENOMIC DNA]</scope>
    <source>
        <strain evidence="1 2">MAFF 238704</strain>
    </source>
</reference>
<dbReference type="Proteomes" id="UP000076584">
    <property type="component" value="Unassembled WGS sequence"/>
</dbReference>
<accession>A0A166M1R2</accession>
<evidence type="ECO:0000313" key="2">
    <source>
        <dbReference type="Proteomes" id="UP000076584"/>
    </source>
</evidence>
<evidence type="ECO:0000313" key="1">
    <source>
        <dbReference type="EMBL" id="KZL64176.1"/>
    </source>
</evidence>